<dbReference type="EMBL" id="KX349286">
    <property type="protein sequence ID" value="AOO10471.1"/>
    <property type="molecule type" value="Genomic_DNA"/>
</dbReference>
<reference evidence="1 2" key="1">
    <citation type="journal article" date="2016" name="Environ. Microbiol.">
        <title>Genomic diversification of marine cyanophages into stable ecotypes.</title>
        <authorList>
            <person name="Marston M.F."/>
            <person name="Martiny J.B."/>
        </authorList>
    </citation>
    <scope>NUCLEOTIDE SEQUENCE [LARGE SCALE GENOMIC DNA]</scope>
    <source>
        <strain evidence="1">RW_03_0807_WH8101</strain>
    </source>
</reference>
<organism evidence="1 2">
    <name type="scientific">Synechococcus phage S-RIM8</name>
    <dbReference type="NCBI Taxonomy" id="756278"/>
    <lineage>
        <taxon>Viruses</taxon>
        <taxon>Duplodnaviria</taxon>
        <taxon>Heunggongvirae</taxon>
        <taxon>Uroviricota</taxon>
        <taxon>Caudoviricetes</taxon>
        <taxon>Pantevenvirales</taxon>
        <taxon>Kyanoviridae</taxon>
        <taxon>Neptunevirus</taxon>
        <taxon>Neptunevirus srim18</taxon>
    </lineage>
</organism>
<sequence length="80" mass="8869">MKEMSDLSIDRKECPKCGAVWINGEHRWSGTGNRGSELDLAGLVCNKLGDDTCINPCRGLDGGVTWAKRLEQLEDDYPQD</sequence>
<protein>
    <submittedName>
        <fullName evidence="1">Uncharacterized protein</fullName>
    </submittedName>
</protein>
<name>A0A1D7S9X0_9CAUD</name>
<evidence type="ECO:0000313" key="1">
    <source>
        <dbReference type="EMBL" id="AOO10471.1"/>
    </source>
</evidence>
<accession>A0A1D7S9X0</accession>
<proteinExistence type="predicted"/>
<evidence type="ECO:0000313" key="2">
    <source>
        <dbReference type="Proteomes" id="UP000224174"/>
    </source>
</evidence>
<dbReference type="Proteomes" id="UP000224174">
    <property type="component" value="Segment"/>
</dbReference>
<gene>
    <name evidence="1" type="ORF">RW03080701_102</name>
</gene>